<dbReference type="SUPFAM" id="SSF49503">
    <property type="entry name" value="Cupredoxins"/>
    <property type="match status" value="3"/>
</dbReference>
<keyword evidence="3" id="KW-0131">Cell cycle</keyword>
<dbReference type="EMBL" id="CP123498">
    <property type="protein sequence ID" value="WGL94963.1"/>
    <property type="molecule type" value="Genomic_DNA"/>
</dbReference>
<dbReference type="AlphaFoldDB" id="A0AA95GDB8"/>
<dbReference type="InterPro" id="IPR008972">
    <property type="entry name" value="Cupredoxin"/>
</dbReference>
<proteinExistence type="predicted"/>
<evidence type="ECO:0000313" key="3">
    <source>
        <dbReference type="EMBL" id="WGL94963.1"/>
    </source>
</evidence>
<dbReference type="GO" id="GO:0051301">
    <property type="term" value="P:cell division"/>
    <property type="evidence" value="ECO:0007669"/>
    <property type="project" value="UniProtKB-KW"/>
</dbReference>
<name>A0AA95GDB8_9GAMM</name>
<evidence type="ECO:0000313" key="4">
    <source>
        <dbReference type="Proteomes" id="UP001177597"/>
    </source>
</evidence>
<accession>A0AA95GDB8</accession>
<protein>
    <submittedName>
        <fullName evidence="3">Cell division protein FtsP</fullName>
    </submittedName>
</protein>
<dbReference type="Pfam" id="PF07731">
    <property type="entry name" value="Cu-oxidase_2"/>
    <property type="match status" value="1"/>
</dbReference>
<feature type="domain" description="Plastocyanin-like" evidence="2">
    <location>
        <begin position="55"/>
        <end position="169"/>
    </location>
</feature>
<dbReference type="PANTHER" id="PTHR48267">
    <property type="entry name" value="CUPREDOXIN SUPERFAMILY PROTEIN"/>
    <property type="match status" value="1"/>
</dbReference>
<dbReference type="RefSeq" id="WP_280629072.1">
    <property type="nucleotide sequence ID" value="NZ_CP123498.1"/>
</dbReference>
<dbReference type="Proteomes" id="UP001177597">
    <property type="component" value="Chromosome"/>
</dbReference>
<keyword evidence="3" id="KW-0132">Cell division</keyword>
<evidence type="ECO:0000259" key="1">
    <source>
        <dbReference type="Pfam" id="PF07731"/>
    </source>
</evidence>
<sequence length="471" mass="52553">MSLSRRQFLKLSSIAMSISMHPAAVRAEKNAGYPLLPIPPLLESHFGQPLFLTLKKSYWSFDGSHRTMTIGCNGYYLGPTIRVETGSDLKLVYSNRLSEEVAMTVSGLQVPGTQIGGAARLMSPNVDWSPVLPIRQPAATCWYHANTPGKMARQIHDGLVGMWIVSDKTSKNLNIPNHYGVDDFPIIIQDKRLDSFGTPHYKATAEGFLGDTLLVNGVQEPYIKVARGWIRLRLLNASNSRRYILEISDKRPFYLIGSDQGLLPAPMSIERLPMAPGERREVLIDMSKTELLTITAGRAAGIIDRIKGLFEPSNLLNSTKVLTICSSGLLSLVTDNLPETLVNDTSQITSTIRNREVTLSKPFGINGMMRDVNRIDLITQQGAWERWIVKAHEPQAFHIEGVRFKVINHNGVVPAPEDYGWKDTVWINGYSELLVNMLQPSYDHFPFLYFSQNFEKADKGSIAQMVINPSA</sequence>
<feature type="domain" description="Plastocyanin-like" evidence="1">
    <location>
        <begin position="347"/>
        <end position="468"/>
    </location>
</feature>
<dbReference type="InterPro" id="IPR006311">
    <property type="entry name" value="TAT_signal"/>
</dbReference>
<dbReference type="InterPro" id="IPR011707">
    <property type="entry name" value="Cu-oxidase-like_N"/>
</dbReference>
<dbReference type="Gene3D" id="2.60.40.420">
    <property type="entry name" value="Cupredoxins - blue copper proteins"/>
    <property type="match status" value="3"/>
</dbReference>
<dbReference type="PROSITE" id="PS51318">
    <property type="entry name" value="TAT"/>
    <property type="match status" value="1"/>
</dbReference>
<dbReference type="GO" id="GO:0016491">
    <property type="term" value="F:oxidoreductase activity"/>
    <property type="evidence" value="ECO:0007669"/>
    <property type="project" value="InterPro"/>
</dbReference>
<dbReference type="InterPro" id="IPR045087">
    <property type="entry name" value="Cu-oxidase_fam"/>
</dbReference>
<evidence type="ECO:0000259" key="2">
    <source>
        <dbReference type="Pfam" id="PF07732"/>
    </source>
</evidence>
<dbReference type="GO" id="GO:0005507">
    <property type="term" value="F:copper ion binding"/>
    <property type="evidence" value="ECO:0007669"/>
    <property type="project" value="InterPro"/>
</dbReference>
<reference evidence="3" key="1">
    <citation type="submission" date="2023-04" db="EMBL/GenBank/DDBJ databases">
        <title>Genome dynamics across the evolutionary transition to endosymbiosis.</title>
        <authorList>
            <person name="Siozios S."/>
            <person name="Nadal-Jimenez P."/>
            <person name="Azagi T."/>
            <person name="Sprong H."/>
            <person name="Frost C.L."/>
            <person name="Parratt S.R."/>
            <person name="Taylor G."/>
            <person name="Brettell L."/>
            <person name="Lew K.C."/>
            <person name="Croft L."/>
            <person name="King K.C."/>
            <person name="Brockhurst M.A."/>
            <person name="Hypsa V."/>
            <person name="Novakova E."/>
            <person name="Darby A.C."/>
            <person name="Hurst G.D.D."/>
        </authorList>
    </citation>
    <scope>NUCLEOTIDE SEQUENCE</scope>
    <source>
        <strain evidence="3">AIh</strain>
    </source>
</reference>
<organism evidence="3 4">
    <name type="scientific">Arsenophonus nasoniae</name>
    <name type="common">son-killer infecting Nasonia vitripennis</name>
    <dbReference type="NCBI Taxonomy" id="638"/>
    <lineage>
        <taxon>Bacteria</taxon>
        <taxon>Pseudomonadati</taxon>
        <taxon>Pseudomonadota</taxon>
        <taxon>Gammaproteobacteria</taxon>
        <taxon>Enterobacterales</taxon>
        <taxon>Morganellaceae</taxon>
        <taxon>Arsenophonus</taxon>
    </lineage>
</organism>
<dbReference type="CDD" id="cd13867">
    <property type="entry name" value="CuRO_2_CueO_FtsP"/>
    <property type="match status" value="1"/>
</dbReference>
<dbReference type="NCBIfam" id="NF008135">
    <property type="entry name" value="PRK10883.1"/>
    <property type="match status" value="1"/>
</dbReference>
<dbReference type="InterPro" id="IPR011706">
    <property type="entry name" value="Cu-oxidase_C"/>
</dbReference>
<dbReference type="PANTHER" id="PTHR48267:SF1">
    <property type="entry name" value="BILIRUBIN OXIDASE"/>
    <property type="match status" value="1"/>
</dbReference>
<gene>
    <name evidence="3" type="primary">ftsP</name>
    <name evidence="3" type="ORF">QE207_15025</name>
</gene>
<dbReference type="Pfam" id="PF07732">
    <property type="entry name" value="Cu-oxidase_3"/>
    <property type="match status" value="1"/>
</dbReference>